<accession>A0AAW3PED4</accession>
<dbReference type="EMBL" id="LPJV01000036">
    <property type="protein sequence ID" value="KWF51676.1"/>
    <property type="molecule type" value="Genomic_DNA"/>
</dbReference>
<dbReference type="AlphaFoldDB" id="A0AAW3PED4"/>
<reference evidence="3 4" key="1">
    <citation type="submission" date="2015-11" db="EMBL/GenBank/DDBJ databases">
        <title>Expanding the genomic diversity of Burkholderia species for the development of highly accurate diagnostics.</title>
        <authorList>
            <person name="Sahl J."/>
            <person name="Keim P."/>
            <person name="Wagner D."/>
        </authorList>
    </citation>
    <scope>NUCLEOTIDE SEQUENCE [LARGE SCALE GENOMIC DNA]</scope>
    <source>
        <strain evidence="3 4">MSMB378WGS</strain>
    </source>
</reference>
<evidence type="ECO:0000313" key="4">
    <source>
        <dbReference type="Proteomes" id="UP000063236"/>
    </source>
</evidence>
<feature type="chain" id="PRO_5043822972" description="Lipoprotein" evidence="2">
    <location>
        <begin position="25"/>
        <end position="139"/>
    </location>
</feature>
<feature type="signal peptide" evidence="2">
    <location>
        <begin position="1"/>
        <end position="24"/>
    </location>
</feature>
<evidence type="ECO:0000256" key="2">
    <source>
        <dbReference type="SAM" id="SignalP"/>
    </source>
</evidence>
<feature type="region of interest" description="Disordered" evidence="1">
    <location>
        <begin position="77"/>
        <end position="139"/>
    </location>
</feature>
<name>A0AAW3PED4_9BURK</name>
<gene>
    <name evidence="3" type="ORF">WL88_17330</name>
</gene>
<organism evidence="3 4">
    <name type="scientific">Burkholderia diffusa</name>
    <dbReference type="NCBI Taxonomy" id="488732"/>
    <lineage>
        <taxon>Bacteria</taxon>
        <taxon>Pseudomonadati</taxon>
        <taxon>Pseudomonadota</taxon>
        <taxon>Betaproteobacteria</taxon>
        <taxon>Burkholderiales</taxon>
        <taxon>Burkholderiaceae</taxon>
        <taxon>Burkholderia</taxon>
        <taxon>Burkholderia cepacia complex</taxon>
    </lineage>
</organism>
<evidence type="ECO:0000313" key="3">
    <source>
        <dbReference type="EMBL" id="KWF51676.1"/>
    </source>
</evidence>
<evidence type="ECO:0008006" key="5">
    <source>
        <dbReference type="Google" id="ProtNLM"/>
    </source>
</evidence>
<proteinExistence type="predicted"/>
<dbReference type="Proteomes" id="UP000063236">
    <property type="component" value="Unassembled WGS sequence"/>
</dbReference>
<sequence length="139" mass="14026">MNCPSSLSSLVCVALAGIACAVNAQTLPAVPADAPAFASAAVLPSTSLQRPAQAAATSDAADRAAAASAIAVPALARPAAGAAGQPDTRARRTLRRSLVPGRPHRPQLADAPADDAWRGDTLYTSPYAKSPYEQPGEPD</sequence>
<keyword evidence="2" id="KW-0732">Signal</keyword>
<comment type="caution">
    <text evidence="3">The sequence shown here is derived from an EMBL/GenBank/DDBJ whole genome shotgun (WGS) entry which is preliminary data.</text>
</comment>
<protein>
    <recommendedName>
        <fullName evidence="5">Lipoprotein</fullName>
    </recommendedName>
</protein>
<evidence type="ECO:0000256" key="1">
    <source>
        <dbReference type="SAM" id="MobiDB-lite"/>
    </source>
</evidence>